<keyword evidence="2" id="KW-0521">NADP</keyword>
<gene>
    <name evidence="5" type="ORF">RDB_LOCUS9605</name>
</gene>
<dbReference type="SUPFAM" id="SSF51735">
    <property type="entry name" value="NAD(P)-binding Rossmann-fold domains"/>
    <property type="match status" value="1"/>
</dbReference>
<protein>
    <submittedName>
        <fullName evidence="5">Uncharacterized protein</fullName>
    </submittedName>
</protein>
<dbReference type="PANTHER" id="PTHR24320">
    <property type="entry name" value="RETINOL DEHYDROGENASE"/>
    <property type="match status" value="1"/>
</dbReference>
<evidence type="ECO:0000313" key="6">
    <source>
        <dbReference type="Proteomes" id="UP000663846"/>
    </source>
</evidence>
<feature type="signal peptide" evidence="4">
    <location>
        <begin position="1"/>
        <end position="17"/>
    </location>
</feature>
<dbReference type="InterPro" id="IPR036291">
    <property type="entry name" value="NAD(P)-bd_dom_sf"/>
</dbReference>
<dbReference type="AlphaFoldDB" id="A0A8H2WB03"/>
<evidence type="ECO:0000256" key="1">
    <source>
        <dbReference type="ARBA" id="ARBA00006484"/>
    </source>
</evidence>
<feature type="chain" id="PRO_5034888866" evidence="4">
    <location>
        <begin position="18"/>
        <end position="462"/>
    </location>
</feature>
<dbReference type="Pfam" id="PF00106">
    <property type="entry name" value="adh_short"/>
    <property type="match status" value="1"/>
</dbReference>
<evidence type="ECO:0000256" key="2">
    <source>
        <dbReference type="ARBA" id="ARBA00022857"/>
    </source>
</evidence>
<dbReference type="Proteomes" id="UP000663846">
    <property type="component" value="Unassembled WGS sequence"/>
</dbReference>
<keyword evidence="4" id="KW-0732">Signal</keyword>
<keyword evidence="3" id="KW-0560">Oxidoreductase</keyword>
<dbReference type="PANTHER" id="PTHR24320:SF282">
    <property type="entry name" value="WW DOMAIN-CONTAINING OXIDOREDUCTASE"/>
    <property type="match status" value="1"/>
</dbReference>
<dbReference type="Gene3D" id="2.60.20.10">
    <property type="entry name" value="Crystallins"/>
    <property type="match status" value="1"/>
</dbReference>
<proteinExistence type="inferred from homology"/>
<dbReference type="GO" id="GO:0016491">
    <property type="term" value="F:oxidoreductase activity"/>
    <property type="evidence" value="ECO:0007669"/>
    <property type="project" value="UniProtKB-KW"/>
</dbReference>
<dbReference type="Gene3D" id="3.40.50.720">
    <property type="entry name" value="NAD(P)-binding Rossmann-like Domain"/>
    <property type="match status" value="1"/>
</dbReference>
<reference evidence="5" key="1">
    <citation type="submission" date="2021-01" db="EMBL/GenBank/DDBJ databases">
        <authorList>
            <person name="Kaushik A."/>
        </authorList>
    </citation>
    <scope>NUCLEOTIDE SEQUENCE</scope>
    <source>
        <strain evidence="5">AG1-1C</strain>
    </source>
</reference>
<dbReference type="InterPro" id="IPR002347">
    <property type="entry name" value="SDR_fam"/>
</dbReference>
<comment type="caution">
    <text evidence="5">The sequence shown here is derived from an EMBL/GenBank/DDBJ whole genome shotgun (WGS) entry which is preliminary data.</text>
</comment>
<name>A0A8H2WB03_9AGAM</name>
<sequence>MHFPILGLLSLAYSVACAPSLLHPRAEDWKTALGWDGKTTTPAQLDPSNVVKPTPGKPAPAAISGGAFFCTDADFKGQCLYVARFAENQCINFGNEFNDKVSSFGPDPGLACMLYNDWDCKGTTPGGVLVYPAMGAFSSRTASATQPNLAGRVLMVTGANRGIGFETAKQLYRLGGVVYLGVRSEENARRAMELIQADVKSSDGRLKWLPLDLSTVGKTRESAEAFLRMEDRLDVLINNACIGDAPFELNDDGIENMMATNHVGHYVLTTTLLDLMKRTSVEKGSDVRIVNVSSTVHNAWNRKTKISFSDPSDMSKPFPPKNPNTWSHTIARYSRTKLANLLFTKELQRRLDSEGSSIITISVHPGYVATAAAREATAKMPILGWISAILVKLFFIDEAAGARNSVYAASNATVRSSQETHRGGFLTPVGKLATPSVLAQNHDLARDLWTLTEKLVYQRMNP</sequence>
<accession>A0A8H2WB03</accession>
<comment type="similarity">
    <text evidence="1">Belongs to the short-chain dehydrogenases/reductases (SDR) family.</text>
</comment>
<dbReference type="PRINTS" id="PR00081">
    <property type="entry name" value="GDHRDH"/>
</dbReference>
<organism evidence="5 6">
    <name type="scientific">Rhizoctonia solani</name>
    <dbReference type="NCBI Taxonomy" id="456999"/>
    <lineage>
        <taxon>Eukaryota</taxon>
        <taxon>Fungi</taxon>
        <taxon>Dikarya</taxon>
        <taxon>Basidiomycota</taxon>
        <taxon>Agaricomycotina</taxon>
        <taxon>Agaricomycetes</taxon>
        <taxon>Cantharellales</taxon>
        <taxon>Ceratobasidiaceae</taxon>
        <taxon>Rhizoctonia</taxon>
    </lineage>
</organism>
<evidence type="ECO:0000256" key="4">
    <source>
        <dbReference type="SAM" id="SignalP"/>
    </source>
</evidence>
<dbReference type="EMBL" id="CAJMWS010000050">
    <property type="protein sequence ID" value="CAE6349212.1"/>
    <property type="molecule type" value="Genomic_DNA"/>
</dbReference>
<evidence type="ECO:0000256" key="3">
    <source>
        <dbReference type="ARBA" id="ARBA00023002"/>
    </source>
</evidence>
<evidence type="ECO:0000313" key="5">
    <source>
        <dbReference type="EMBL" id="CAE6349212.1"/>
    </source>
</evidence>